<feature type="domain" description="HTH marR-type" evidence="1">
    <location>
        <begin position="3"/>
        <end position="137"/>
    </location>
</feature>
<dbReference type="InterPro" id="IPR052526">
    <property type="entry name" value="HTH-type_Bedaq_tolerance"/>
</dbReference>
<dbReference type="InterPro" id="IPR036390">
    <property type="entry name" value="WH_DNA-bd_sf"/>
</dbReference>
<dbReference type="RefSeq" id="WP_071640919.1">
    <property type="nucleotide sequence ID" value="NZ_JACSPX010000001.1"/>
</dbReference>
<gene>
    <name evidence="2" type="ORF">H9633_00505</name>
</gene>
<dbReference type="Gene3D" id="1.10.10.10">
    <property type="entry name" value="Winged helix-like DNA-binding domain superfamily/Winged helix DNA-binding domain"/>
    <property type="match status" value="1"/>
</dbReference>
<reference evidence="2 3" key="1">
    <citation type="submission" date="2020-08" db="EMBL/GenBank/DDBJ databases">
        <title>A Genomic Blueprint of the Chicken Gut Microbiome.</title>
        <authorList>
            <person name="Gilroy R."/>
            <person name="Ravi A."/>
            <person name="Getino M."/>
            <person name="Pursley I."/>
            <person name="Horton D.L."/>
            <person name="Alikhan N.-F."/>
            <person name="Baker D."/>
            <person name="Gharbi K."/>
            <person name="Hall N."/>
            <person name="Watson M."/>
            <person name="Adriaenssens E.M."/>
            <person name="Foster-Nyarko E."/>
            <person name="Jarju S."/>
            <person name="Secka A."/>
            <person name="Antonio M."/>
            <person name="Oren A."/>
            <person name="Chaudhuri R."/>
            <person name="La Ragione R.M."/>
            <person name="Hildebrand F."/>
            <person name="Pallen M.J."/>
        </authorList>
    </citation>
    <scope>NUCLEOTIDE SEQUENCE [LARGE SCALE GENOMIC DNA]</scope>
    <source>
        <strain evidence="2 3">Re1</strain>
    </source>
</reference>
<dbReference type="InterPro" id="IPR036388">
    <property type="entry name" value="WH-like_DNA-bd_sf"/>
</dbReference>
<evidence type="ECO:0000313" key="3">
    <source>
        <dbReference type="Proteomes" id="UP000611521"/>
    </source>
</evidence>
<dbReference type="PANTHER" id="PTHR39515">
    <property type="entry name" value="CONSERVED PROTEIN"/>
    <property type="match status" value="1"/>
</dbReference>
<dbReference type="SMART" id="SM00347">
    <property type="entry name" value="HTH_MARR"/>
    <property type="match status" value="1"/>
</dbReference>
<protein>
    <submittedName>
        <fullName evidence="2">MarR family transcriptional regulator</fullName>
    </submittedName>
</protein>
<dbReference type="PROSITE" id="PS50995">
    <property type="entry name" value="HTH_MARR_2"/>
    <property type="match status" value="1"/>
</dbReference>
<keyword evidence="3" id="KW-1185">Reference proteome</keyword>
<name>A0ABR8W182_9MICO</name>
<dbReference type="InterPro" id="IPR000835">
    <property type="entry name" value="HTH_MarR-typ"/>
</dbReference>
<evidence type="ECO:0000259" key="1">
    <source>
        <dbReference type="PROSITE" id="PS50995"/>
    </source>
</evidence>
<sequence>MHKAEAITAIVLAAHALARIAAHDAGNDAPSAQWRTLSILDQRGGMRLGALASAARTTQPGMTRLIGALESAGLVERGADPRDSRATVVTATAAGIRALHEWRTELGTTLAPRFDDLGDDDWRAIERTAAILGERAQSTPDDMTGARG</sequence>
<dbReference type="Proteomes" id="UP000611521">
    <property type="component" value="Unassembled WGS sequence"/>
</dbReference>
<accession>A0ABR8W182</accession>
<dbReference type="PANTHER" id="PTHR39515:SF2">
    <property type="entry name" value="HTH-TYPE TRANSCRIPTIONAL REGULATOR RV0880"/>
    <property type="match status" value="1"/>
</dbReference>
<dbReference type="Pfam" id="PF01047">
    <property type="entry name" value="MarR"/>
    <property type="match status" value="1"/>
</dbReference>
<dbReference type="EMBL" id="JACSPX010000001">
    <property type="protein sequence ID" value="MBD8010777.1"/>
    <property type="molecule type" value="Genomic_DNA"/>
</dbReference>
<dbReference type="SUPFAM" id="SSF46785">
    <property type="entry name" value="Winged helix' DNA-binding domain"/>
    <property type="match status" value="1"/>
</dbReference>
<evidence type="ECO:0000313" key="2">
    <source>
        <dbReference type="EMBL" id="MBD8010777.1"/>
    </source>
</evidence>
<comment type="caution">
    <text evidence="2">The sequence shown here is derived from an EMBL/GenBank/DDBJ whole genome shotgun (WGS) entry which is preliminary data.</text>
</comment>
<organism evidence="2 3">
    <name type="scientific">Microbacterium commune</name>
    <dbReference type="NCBI Taxonomy" id="2762219"/>
    <lineage>
        <taxon>Bacteria</taxon>
        <taxon>Bacillati</taxon>
        <taxon>Actinomycetota</taxon>
        <taxon>Actinomycetes</taxon>
        <taxon>Micrococcales</taxon>
        <taxon>Microbacteriaceae</taxon>
        <taxon>Microbacterium</taxon>
    </lineage>
</organism>
<proteinExistence type="predicted"/>